<evidence type="ECO:0000256" key="2">
    <source>
        <dbReference type="PROSITE-ProRule" id="PRU01288"/>
    </source>
</evidence>
<evidence type="ECO:0000256" key="1">
    <source>
        <dbReference type="ARBA" id="ARBA00022884"/>
    </source>
</evidence>
<evidence type="ECO:0000256" key="3">
    <source>
        <dbReference type="SAM" id="MobiDB-lite"/>
    </source>
</evidence>
<feature type="compositionally biased region" description="Basic and acidic residues" evidence="3">
    <location>
        <begin position="61"/>
        <end position="73"/>
    </location>
</feature>
<evidence type="ECO:0000313" key="6">
    <source>
        <dbReference type="Proteomes" id="UP000054549"/>
    </source>
</evidence>
<feature type="compositionally biased region" description="Polar residues" evidence="3">
    <location>
        <begin position="16"/>
        <end position="25"/>
    </location>
</feature>
<dbReference type="InterPro" id="IPR012677">
    <property type="entry name" value="Nucleotide-bd_a/b_plait_sf"/>
</dbReference>
<evidence type="ECO:0000313" key="5">
    <source>
        <dbReference type="EMBL" id="KIL59666.1"/>
    </source>
</evidence>
<gene>
    <name evidence="5" type="ORF">M378DRAFT_110900</name>
</gene>
<organism evidence="5 6">
    <name type="scientific">Amanita muscaria (strain Koide BX008)</name>
    <dbReference type="NCBI Taxonomy" id="946122"/>
    <lineage>
        <taxon>Eukaryota</taxon>
        <taxon>Fungi</taxon>
        <taxon>Dikarya</taxon>
        <taxon>Basidiomycota</taxon>
        <taxon>Agaricomycotina</taxon>
        <taxon>Agaricomycetes</taxon>
        <taxon>Agaricomycetidae</taxon>
        <taxon>Agaricales</taxon>
        <taxon>Pluteineae</taxon>
        <taxon>Amanitaceae</taxon>
        <taxon>Amanita</taxon>
    </lineage>
</organism>
<dbReference type="InParanoid" id="A0A0C2WSE1"/>
<dbReference type="GO" id="GO:1904868">
    <property type="term" value="P:telomerase catalytic core complex assembly"/>
    <property type="evidence" value="ECO:0007669"/>
    <property type="project" value="InterPro"/>
</dbReference>
<dbReference type="HOGENOM" id="CLU_022035_0_0_1"/>
<dbReference type="GO" id="GO:1990904">
    <property type="term" value="C:ribonucleoprotein complex"/>
    <property type="evidence" value="ECO:0007669"/>
    <property type="project" value="UniProtKB-UniRule"/>
</dbReference>
<feature type="compositionally biased region" description="Basic and acidic residues" evidence="3">
    <location>
        <begin position="346"/>
        <end position="355"/>
    </location>
</feature>
<dbReference type="InterPro" id="IPR045537">
    <property type="entry name" value="Lar7_xRRM"/>
</dbReference>
<protein>
    <recommendedName>
        <fullName evidence="4">XRRM domain-containing protein</fullName>
    </recommendedName>
</protein>
<dbReference type="PROSITE" id="PS51939">
    <property type="entry name" value="XRRM"/>
    <property type="match status" value="1"/>
</dbReference>
<dbReference type="OrthoDB" id="439993at2759"/>
<dbReference type="Proteomes" id="UP000054549">
    <property type="component" value="Unassembled WGS sequence"/>
</dbReference>
<proteinExistence type="predicted"/>
<name>A0A0C2WSE1_AMAMK</name>
<keyword evidence="1 2" id="KW-0694">RNA-binding</keyword>
<dbReference type="Pfam" id="PF19977">
    <property type="entry name" value="xRRM"/>
    <property type="match status" value="1"/>
</dbReference>
<evidence type="ECO:0000259" key="4">
    <source>
        <dbReference type="PROSITE" id="PS51939"/>
    </source>
</evidence>
<keyword evidence="6" id="KW-1185">Reference proteome</keyword>
<sequence length="538" mass="60958">MSGSLSLVPRKFAKRTASSQASQPKDNGVRKNSEKVAPAATQPVPPNVGAVSESPSYRNITQRDTKGKGKATSERSFQYTDTDHARLLCLALSDYTSQSDGDLRRAIGLKDLTESGGYVPLNEVFKRFPLHYGVKSPTRSLMIGIVKTLRAKGVELVDVRLALTGSGGYELRRKDWMNEYTPPGLSYTKQEWDQRTVYLECIPAEHRNLPGILQFLTNLLEEKDPSPLHPWARIQGVTLPPHHQDQPGNTPICKDFCLVTFAEIDDAIYLMSRWPWSRKTSESIDLSKEEKEDFSHDVKNAIRFGFRTLSKTDWERLREEYLTYRSEVLNEINEYEDASVEAQPDAGKRKWRDSTPDFQPVEEDSKPVHSKPTTVTLTPDAPYPYGCLVFVRNIHPETNKTTLRTLFLSAFRSDEQDGRAQGPPAGLDYIDYSKGMDSCYLRLSTPTHTDLLVQHFERQRTIQADGLDDEGTPRDPSGASDKAITVEKITGKKEEVYWERVPEKVRRQAVQKVITFLGGEVKQNVGSVPEHQRKRRKN</sequence>
<dbReference type="GO" id="GO:0070034">
    <property type="term" value="F:telomerase RNA binding"/>
    <property type="evidence" value="ECO:0007669"/>
    <property type="project" value="InterPro"/>
</dbReference>
<dbReference type="STRING" id="946122.A0A0C2WSE1"/>
<feature type="domain" description="XRRM" evidence="4">
    <location>
        <begin position="382"/>
        <end position="538"/>
    </location>
</feature>
<reference evidence="5 6" key="1">
    <citation type="submission" date="2014-04" db="EMBL/GenBank/DDBJ databases">
        <title>Evolutionary Origins and Diversification of the Mycorrhizal Mutualists.</title>
        <authorList>
            <consortium name="DOE Joint Genome Institute"/>
            <consortium name="Mycorrhizal Genomics Consortium"/>
            <person name="Kohler A."/>
            <person name="Kuo A."/>
            <person name="Nagy L.G."/>
            <person name="Floudas D."/>
            <person name="Copeland A."/>
            <person name="Barry K.W."/>
            <person name="Cichocki N."/>
            <person name="Veneault-Fourrey C."/>
            <person name="LaButti K."/>
            <person name="Lindquist E.A."/>
            <person name="Lipzen A."/>
            <person name="Lundell T."/>
            <person name="Morin E."/>
            <person name="Murat C."/>
            <person name="Riley R."/>
            <person name="Ohm R."/>
            <person name="Sun H."/>
            <person name="Tunlid A."/>
            <person name="Henrissat B."/>
            <person name="Grigoriev I.V."/>
            <person name="Hibbett D.S."/>
            <person name="Martin F."/>
        </authorList>
    </citation>
    <scope>NUCLEOTIDE SEQUENCE [LARGE SCALE GENOMIC DNA]</scope>
    <source>
        <strain evidence="5 6">Koide BX008</strain>
    </source>
</reference>
<dbReference type="AlphaFoldDB" id="A0A0C2WSE1"/>
<feature type="region of interest" description="Disordered" evidence="3">
    <location>
        <begin position="1"/>
        <end position="77"/>
    </location>
</feature>
<accession>A0A0C2WSE1</accession>
<feature type="region of interest" description="Disordered" evidence="3">
    <location>
        <begin position="338"/>
        <end position="377"/>
    </location>
</feature>
<dbReference type="EMBL" id="KN818312">
    <property type="protein sequence ID" value="KIL59666.1"/>
    <property type="molecule type" value="Genomic_DNA"/>
</dbReference>
<dbReference type="Gene3D" id="3.30.70.330">
    <property type="match status" value="1"/>
</dbReference>
<dbReference type="InterPro" id="IPR014886">
    <property type="entry name" value="La_xRRM"/>
</dbReference>